<organism evidence="1">
    <name type="scientific">Rhizophora mucronata</name>
    <name type="common">Asiatic mangrove</name>
    <dbReference type="NCBI Taxonomy" id="61149"/>
    <lineage>
        <taxon>Eukaryota</taxon>
        <taxon>Viridiplantae</taxon>
        <taxon>Streptophyta</taxon>
        <taxon>Embryophyta</taxon>
        <taxon>Tracheophyta</taxon>
        <taxon>Spermatophyta</taxon>
        <taxon>Magnoliopsida</taxon>
        <taxon>eudicotyledons</taxon>
        <taxon>Gunneridae</taxon>
        <taxon>Pentapetalae</taxon>
        <taxon>rosids</taxon>
        <taxon>fabids</taxon>
        <taxon>Malpighiales</taxon>
        <taxon>Rhizophoraceae</taxon>
        <taxon>Rhizophora</taxon>
    </lineage>
</organism>
<reference evidence="1" key="1">
    <citation type="submission" date="2018-02" db="EMBL/GenBank/DDBJ databases">
        <title>Rhizophora mucronata_Transcriptome.</title>
        <authorList>
            <person name="Meera S.P."/>
            <person name="Sreeshan A."/>
            <person name="Augustine A."/>
        </authorList>
    </citation>
    <scope>NUCLEOTIDE SEQUENCE</scope>
    <source>
        <tissue evidence="1">Leaf</tissue>
    </source>
</reference>
<sequence>MCFDSNGKIKISPV</sequence>
<protein>
    <submittedName>
        <fullName evidence="1">Uncharacterized protein</fullName>
    </submittedName>
</protein>
<accession>A0A2P2N6Q3</accession>
<proteinExistence type="predicted"/>
<dbReference type="EMBL" id="GGEC01057641">
    <property type="protein sequence ID" value="MBX38125.1"/>
    <property type="molecule type" value="Transcribed_RNA"/>
</dbReference>
<name>A0A2P2N6Q3_RHIMU</name>
<evidence type="ECO:0000313" key="1">
    <source>
        <dbReference type="EMBL" id="MBX38125.1"/>
    </source>
</evidence>